<dbReference type="Proteomes" id="UP001166191">
    <property type="component" value="Unassembled WGS sequence"/>
</dbReference>
<proteinExistence type="predicted"/>
<dbReference type="RefSeq" id="WP_216031217.1">
    <property type="nucleotide sequence ID" value="NZ_JAHKNG010000001.1"/>
</dbReference>
<protein>
    <submittedName>
        <fullName evidence="2">VOC family protein</fullName>
    </submittedName>
</protein>
<evidence type="ECO:0000313" key="2">
    <source>
        <dbReference type="EMBL" id="MBU3028513.1"/>
    </source>
</evidence>
<name>A0ABS6AD37_9RHOB</name>
<evidence type="ECO:0000313" key="3">
    <source>
        <dbReference type="Proteomes" id="UP001166191"/>
    </source>
</evidence>
<feature type="domain" description="PhnB-like" evidence="1">
    <location>
        <begin position="5"/>
        <end position="129"/>
    </location>
</feature>
<sequence length="140" mass="15611">MQPMIYLFFKGNCLEAMTHYADTLGGQIDGVFRNGDAAPEDRMPGGDEMVMNMSMRLGDTSIMASDNSDDMYDKPQGFYVVIDPTSLAEFERIFAALSKDAEAITMPPAETFWAERFSMFRDRFGTPWMLSFGGSKAPGQ</sequence>
<dbReference type="PANTHER" id="PTHR33990:SF1">
    <property type="entry name" value="PROTEIN YJDN"/>
    <property type="match status" value="1"/>
</dbReference>
<comment type="caution">
    <text evidence="2">The sequence shown here is derived from an EMBL/GenBank/DDBJ whole genome shotgun (WGS) entry which is preliminary data.</text>
</comment>
<evidence type="ECO:0000259" key="1">
    <source>
        <dbReference type="Pfam" id="PF06983"/>
    </source>
</evidence>
<dbReference type="CDD" id="cd06588">
    <property type="entry name" value="PhnB_like"/>
    <property type="match status" value="1"/>
</dbReference>
<reference evidence="2" key="1">
    <citation type="submission" date="2021-06" db="EMBL/GenBank/DDBJ databases">
        <title>Paracoccus bacterium XHP0099 sp. nov., isolated from the surface waters of the Yellow Sea.</title>
        <authorList>
            <person name="Xue H."/>
            <person name="Zhang D."/>
        </authorList>
    </citation>
    <scope>NUCLEOTIDE SEQUENCE</scope>
    <source>
        <strain evidence="2">XHP0099</strain>
    </source>
</reference>
<accession>A0ABS6AD37</accession>
<dbReference type="PANTHER" id="PTHR33990">
    <property type="entry name" value="PROTEIN YJDN-RELATED"/>
    <property type="match status" value="1"/>
</dbReference>
<organism evidence="2 3">
    <name type="scientific">Paracoccus marinaquae</name>
    <dbReference type="NCBI Taxonomy" id="2841926"/>
    <lineage>
        <taxon>Bacteria</taxon>
        <taxon>Pseudomonadati</taxon>
        <taxon>Pseudomonadota</taxon>
        <taxon>Alphaproteobacteria</taxon>
        <taxon>Rhodobacterales</taxon>
        <taxon>Paracoccaceae</taxon>
        <taxon>Paracoccus</taxon>
    </lineage>
</organism>
<gene>
    <name evidence="2" type="ORF">KNW02_00095</name>
</gene>
<dbReference type="EMBL" id="JAHKNG010000001">
    <property type="protein sequence ID" value="MBU3028513.1"/>
    <property type="molecule type" value="Genomic_DNA"/>
</dbReference>
<keyword evidence="3" id="KW-1185">Reference proteome</keyword>
<dbReference type="Pfam" id="PF06983">
    <property type="entry name" value="3-dmu-9_3-mt"/>
    <property type="match status" value="1"/>
</dbReference>
<dbReference type="InterPro" id="IPR028973">
    <property type="entry name" value="PhnB-like"/>
</dbReference>